<dbReference type="PANTHER" id="PTHR33362:SF5">
    <property type="entry name" value="C4-DICARBOXYLATE TRAP TRANSPORTER LARGE PERMEASE PROTEIN DCTM"/>
    <property type="match status" value="1"/>
</dbReference>
<feature type="transmembrane region" description="Helical" evidence="7">
    <location>
        <begin position="411"/>
        <end position="432"/>
    </location>
</feature>
<keyword evidence="2" id="KW-1003">Cell membrane</keyword>
<keyword evidence="5 7" id="KW-1133">Transmembrane helix</keyword>
<proteinExistence type="predicted"/>
<evidence type="ECO:0000256" key="6">
    <source>
        <dbReference type="ARBA" id="ARBA00023136"/>
    </source>
</evidence>
<dbReference type="PANTHER" id="PTHR33362">
    <property type="entry name" value="SIALIC ACID TRAP TRANSPORTER PERMEASE PROTEIN SIAT-RELATED"/>
    <property type="match status" value="1"/>
</dbReference>
<accession>A0A285UEJ5</accession>
<name>A0A285UEJ5_9BACL</name>
<sequence length="438" mass="47507">MEWWLILLFILISLFALMFMKVPVAFAFILVNMVTAFIFWNGEEGLKLLVTSIENSLTTFTLVPIALFILMGEIMFHSGVAPRMLNALDKWLGNIPGRLSILSVFGGTMLSTLTASSMASTAMLGSTLLPEMEKQNYDRKMAMGPILASGGLAVMIPPSALGVLLASLGKISVGDFLIAIILPGILMALLFLIYVFIRVKIHPALAPKYTVSTIPISTKIKETVIYILPLGSIIFLVIGSIFLGLASPTEAAAMGAIGSFILAFAYKQMNMEVLVKAVSGTLKLTGMILMIVAASVAFSQILAFTNIARSLVNLVSNLEIAPTIILILMLLIVLFLGMFMESLSIMMVTVPIYIPLAEVLDFNLLWFAVLLLIAIEIGQITPPFGLGLFVMQGVAPKGTTMLDIYKSATPYIFLILITLVIVIAFPSVATWLPDIMER</sequence>
<dbReference type="PIRSF" id="PIRSF006066">
    <property type="entry name" value="HI0050"/>
    <property type="match status" value="1"/>
</dbReference>
<organism evidence="9 10">
    <name type="scientific">Ureibacillus acetophenoni</name>
    <dbReference type="NCBI Taxonomy" id="614649"/>
    <lineage>
        <taxon>Bacteria</taxon>
        <taxon>Bacillati</taxon>
        <taxon>Bacillota</taxon>
        <taxon>Bacilli</taxon>
        <taxon>Bacillales</taxon>
        <taxon>Caryophanaceae</taxon>
        <taxon>Ureibacillus</taxon>
    </lineage>
</organism>
<feature type="transmembrane region" description="Helical" evidence="7">
    <location>
        <begin position="176"/>
        <end position="197"/>
    </location>
</feature>
<keyword evidence="3" id="KW-0997">Cell inner membrane</keyword>
<dbReference type="GO" id="GO:0022857">
    <property type="term" value="F:transmembrane transporter activity"/>
    <property type="evidence" value="ECO:0007669"/>
    <property type="project" value="TreeGrafter"/>
</dbReference>
<feature type="transmembrane region" description="Helical" evidence="7">
    <location>
        <begin position="251"/>
        <end position="266"/>
    </location>
</feature>
<dbReference type="AlphaFoldDB" id="A0A285UEJ5"/>
<dbReference type="InterPro" id="IPR010656">
    <property type="entry name" value="DctM"/>
</dbReference>
<feature type="transmembrane region" description="Helical" evidence="7">
    <location>
        <begin position="141"/>
        <end position="164"/>
    </location>
</feature>
<dbReference type="Proteomes" id="UP000219252">
    <property type="component" value="Unassembled WGS sequence"/>
</dbReference>
<evidence type="ECO:0000256" key="4">
    <source>
        <dbReference type="ARBA" id="ARBA00022692"/>
    </source>
</evidence>
<evidence type="ECO:0000256" key="2">
    <source>
        <dbReference type="ARBA" id="ARBA00022475"/>
    </source>
</evidence>
<feature type="transmembrane region" description="Helical" evidence="7">
    <location>
        <begin position="60"/>
        <end position="81"/>
    </location>
</feature>
<feature type="transmembrane region" description="Helical" evidence="7">
    <location>
        <begin position="224"/>
        <end position="245"/>
    </location>
</feature>
<evidence type="ECO:0000259" key="8">
    <source>
        <dbReference type="Pfam" id="PF06808"/>
    </source>
</evidence>
<dbReference type="InterPro" id="IPR004681">
    <property type="entry name" value="TRAP_DctM"/>
</dbReference>
<comment type="subcellular location">
    <subcellularLocation>
        <location evidence="1">Cell inner membrane</location>
        <topology evidence="1">Multi-pass membrane protein</topology>
    </subcellularLocation>
</comment>
<feature type="transmembrane region" description="Helical" evidence="7">
    <location>
        <begin position="320"/>
        <end position="340"/>
    </location>
</feature>
<evidence type="ECO:0000256" key="5">
    <source>
        <dbReference type="ARBA" id="ARBA00022989"/>
    </source>
</evidence>
<dbReference type="GO" id="GO:0005886">
    <property type="term" value="C:plasma membrane"/>
    <property type="evidence" value="ECO:0007669"/>
    <property type="project" value="UniProtKB-SubCell"/>
</dbReference>
<evidence type="ECO:0000256" key="3">
    <source>
        <dbReference type="ARBA" id="ARBA00022519"/>
    </source>
</evidence>
<keyword evidence="4 7" id="KW-0812">Transmembrane</keyword>
<feature type="transmembrane region" description="Helical" evidence="7">
    <location>
        <begin position="287"/>
        <end position="308"/>
    </location>
</feature>
<evidence type="ECO:0000256" key="1">
    <source>
        <dbReference type="ARBA" id="ARBA00004429"/>
    </source>
</evidence>
<feature type="domain" description="TRAP C4-dicarboxylate transport system permease DctM subunit" evidence="8">
    <location>
        <begin position="11"/>
        <end position="427"/>
    </location>
</feature>
<feature type="transmembrane region" description="Helical" evidence="7">
    <location>
        <begin position="6"/>
        <end position="39"/>
    </location>
</feature>
<gene>
    <name evidence="9" type="ORF">SAMN05877842_107142</name>
</gene>
<dbReference type="EMBL" id="OBQC01000007">
    <property type="protein sequence ID" value="SOC40229.1"/>
    <property type="molecule type" value="Genomic_DNA"/>
</dbReference>
<dbReference type="OrthoDB" id="9785600at2"/>
<dbReference type="RefSeq" id="WP_097149731.1">
    <property type="nucleotide sequence ID" value="NZ_OBQC01000007.1"/>
</dbReference>
<reference evidence="10" key="1">
    <citation type="submission" date="2017-08" db="EMBL/GenBank/DDBJ databases">
        <authorList>
            <person name="Varghese N."/>
            <person name="Submissions S."/>
        </authorList>
    </citation>
    <scope>NUCLEOTIDE SEQUENCE [LARGE SCALE GENOMIC DNA]</scope>
    <source>
        <strain evidence="10">JC23</strain>
    </source>
</reference>
<evidence type="ECO:0000313" key="9">
    <source>
        <dbReference type="EMBL" id="SOC40229.1"/>
    </source>
</evidence>
<keyword evidence="6 7" id="KW-0472">Membrane</keyword>
<dbReference type="Pfam" id="PF06808">
    <property type="entry name" value="DctM"/>
    <property type="match status" value="1"/>
</dbReference>
<dbReference type="NCBIfam" id="TIGR00786">
    <property type="entry name" value="dctM"/>
    <property type="match status" value="1"/>
</dbReference>
<keyword evidence="10" id="KW-1185">Reference proteome</keyword>
<evidence type="ECO:0000256" key="7">
    <source>
        <dbReference type="SAM" id="Phobius"/>
    </source>
</evidence>
<evidence type="ECO:0000313" key="10">
    <source>
        <dbReference type="Proteomes" id="UP000219252"/>
    </source>
</evidence>
<protein>
    <submittedName>
        <fullName evidence="9">Tripartite ATP-independent transporter DctM subunit</fullName>
    </submittedName>
</protein>